<dbReference type="EMBL" id="JAELVQ010000009">
    <property type="protein sequence ID" value="MBJ6368160.1"/>
    <property type="molecule type" value="Genomic_DNA"/>
</dbReference>
<comment type="caution">
    <text evidence="1">The sequence shown here is derived from an EMBL/GenBank/DDBJ whole genome shotgun (WGS) entry which is preliminary data.</text>
</comment>
<dbReference type="Gene3D" id="3.40.50.2000">
    <property type="entry name" value="Glycogen Phosphorylase B"/>
    <property type="match status" value="1"/>
</dbReference>
<gene>
    <name evidence="1" type="ORF">JF259_08670</name>
</gene>
<proteinExistence type="predicted"/>
<evidence type="ECO:0000313" key="2">
    <source>
        <dbReference type="Proteomes" id="UP000610931"/>
    </source>
</evidence>
<keyword evidence="2" id="KW-1185">Reference proteome</keyword>
<dbReference type="SUPFAM" id="SSF53756">
    <property type="entry name" value="UDP-Glycosyltransferase/glycogen phosphorylase"/>
    <property type="match status" value="1"/>
</dbReference>
<dbReference type="CDD" id="cd03801">
    <property type="entry name" value="GT4_PimA-like"/>
    <property type="match status" value="1"/>
</dbReference>
<protein>
    <submittedName>
        <fullName evidence="1">Glycosyltransferase</fullName>
    </submittedName>
</protein>
<organism evidence="1 2">
    <name type="scientific">Snuella sedimenti</name>
    <dbReference type="NCBI Taxonomy" id="2798802"/>
    <lineage>
        <taxon>Bacteria</taxon>
        <taxon>Pseudomonadati</taxon>
        <taxon>Bacteroidota</taxon>
        <taxon>Flavobacteriia</taxon>
        <taxon>Flavobacteriales</taxon>
        <taxon>Flavobacteriaceae</taxon>
        <taxon>Snuella</taxon>
    </lineage>
</organism>
<reference evidence="1" key="1">
    <citation type="submission" date="2020-12" db="EMBL/GenBank/DDBJ databases">
        <title>Snuella sp. nov., isolated from sediment in Incheon.</title>
        <authorList>
            <person name="Kim W."/>
        </authorList>
    </citation>
    <scope>NUCLEOTIDE SEQUENCE</scope>
    <source>
        <strain evidence="1">CAU 1569</strain>
    </source>
</reference>
<evidence type="ECO:0000313" key="1">
    <source>
        <dbReference type="EMBL" id="MBJ6368160.1"/>
    </source>
</evidence>
<dbReference type="Proteomes" id="UP000610931">
    <property type="component" value="Unassembled WGS sequence"/>
</dbReference>
<dbReference type="PANTHER" id="PTHR12526">
    <property type="entry name" value="GLYCOSYLTRANSFERASE"/>
    <property type="match status" value="1"/>
</dbReference>
<name>A0A8J7LS87_9FLAO</name>
<dbReference type="PANTHER" id="PTHR12526:SF630">
    <property type="entry name" value="GLYCOSYLTRANSFERASE"/>
    <property type="match status" value="1"/>
</dbReference>
<dbReference type="RefSeq" id="WP_199114924.1">
    <property type="nucleotide sequence ID" value="NZ_JAELVQ010000009.1"/>
</dbReference>
<accession>A0A8J7LS87</accession>
<sequence length="396" mass="46041">MTDKNKPKLLMIFHRPPFPLIGGDKIRMYQNLKILSGRYNIDVLFVNDKKTDESIKENILKLANEVIIFEFKKYKFYLTTLFGFVFNRNPLQVNYYYFKEVQKWVDNNINNYDLVFCHTIRSAEYVKDKAIFKIIDFVDAISMNYEKAANKSNFGMWNLLYKIDKGRVLQYELSLLKLFDKKIIISEIDRNYILSKSNSNVQIDIVQNAVQTSLVESKKEEDYIIFVGKMDYEPNISAVKYFSLKVFPRILERFPKLKFYIVGVNPTKKVKSLSKKSNIKVVGYVENLEDVILKSKLVVAPMISGAGIQNKILMAMGLKKCVVTTKIGAEGLENLDVKNNRPIEVSESTLDLIESTIELLEDKTERDQIGESAYNYISNYFSFNKIKKDLLYVMET</sequence>
<dbReference type="AlphaFoldDB" id="A0A8J7LS87"/>
<dbReference type="Pfam" id="PF13692">
    <property type="entry name" value="Glyco_trans_1_4"/>
    <property type="match status" value="1"/>
</dbReference>